<gene>
    <name evidence="1" type="ORF">D5086_020352</name>
</gene>
<keyword evidence="2" id="KW-1185">Reference proteome</keyword>
<evidence type="ECO:0000313" key="1">
    <source>
        <dbReference type="EMBL" id="KAL3578848.1"/>
    </source>
</evidence>
<sequence>MVEGGACAYDSMGTSIALQKAAACNSILQTTKVFHLRLIHSPCCFPSELPNLRPGLGGPGGTPTWAKGPYSCVDMDIADPSVVYSSA</sequence>
<organism evidence="1 2">
    <name type="scientific">Populus alba</name>
    <name type="common">White poplar</name>
    <dbReference type="NCBI Taxonomy" id="43335"/>
    <lineage>
        <taxon>Eukaryota</taxon>
        <taxon>Viridiplantae</taxon>
        <taxon>Streptophyta</taxon>
        <taxon>Embryophyta</taxon>
        <taxon>Tracheophyta</taxon>
        <taxon>Spermatophyta</taxon>
        <taxon>Magnoliopsida</taxon>
        <taxon>eudicotyledons</taxon>
        <taxon>Gunneridae</taxon>
        <taxon>Pentapetalae</taxon>
        <taxon>rosids</taxon>
        <taxon>fabids</taxon>
        <taxon>Malpighiales</taxon>
        <taxon>Salicaceae</taxon>
        <taxon>Saliceae</taxon>
        <taxon>Populus</taxon>
    </lineage>
</organism>
<name>A0ACC4BJS9_POPAL</name>
<protein>
    <submittedName>
        <fullName evidence="1">Uncharacterized protein</fullName>
    </submittedName>
</protein>
<evidence type="ECO:0000313" key="2">
    <source>
        <dbReference type="Proteomes" id="UP000309997"/>
    </source>
</evidence>
<dbReference type="EMBL" id="RCHU02000010">
    <property type="protein sequence ID" value="KAL3578848.1"/>
    <property type="molecule type" value="Genomic_DNA"/>
</dbReference>
<accession>A0ACC4BJS9</accession>
<proteinExistence type="predicted"/>
<reference evidence="1 2" key="1">
    <citation type="journal article" date="2024" name="Plant Biotechnol. J.">
        <title>Genome and CRISPR/Cas9 system of a widespread forest tree (Populus alba) in the world.</title>
        <authorList>
            <person name="Liu Y.J."/>
            <person name="Jiang P.F."/>
            <person name="Han X.M."/>
            <person name="Li X.Y."/>
            <person name="Wang H.M."/>
            <person name="Wang Y.J."/>
            <person name="Wang X.X."/>
            <person name="Zeng Q.Y."/>
        </authorList>
    </citation>
    <scope>NUCLEOTIDE SEQUENCE [LARGE SCALE GENOMIC DNA]</scope>
    <source>
        <strain evidence="2">cv. PAL-ZL1</strain>
    </source>
</reference>
<comment type="caution">
    <text evidence="1">The sequence shown here is derived from an EMBL/GenBank/DDBJ whole genome shotgun (WGS) entry which is preliminary data.</text>
</comment>
<dbReference type="Proteomes" id="UP000309997">
    <property type="component" value="Unassembled WGS sequence"/>
</dbReference>